<dbReference type="Proteomes" id="UP000664466">
    <property type="component" value="Unassembled WGS sequence"/>
</dbReference>
<proteinExistence type="predicted"/>
<keyword evidence="1" id="KW-0732">Signal</keyword>
<feature type="chain" id="PRO_5032801302" evidence="1">
    <location>
        <begin position="21"/>
        <end position="425"/>
    </location>
</feature>
<feature type="signal peptide" evidence="1">
    <location>
        <begin position="1"/>
        <end position="20"/>
    </location>
</feature>
<evidence type="ECO:0000313" key="4">
    <source>
        <dbReference type="Proteomes" id="UP000664466"/>
    </source>
</evidence>
<sequence>MKQSLSLATAVLSLATSVNATQIITPTAASTEVSAGSNVVFAPRYSVTAPDNGAETGLGLRVHFNANAVDFKGVTSPFAYGLQPIGEVTADTDDFDADPTTDRYVILAWVDLTAQWPGADELPLALGNVLFQVKSGFSGTTHIRTSASDTANGTALQSTPMTLTSVAAAPPAVLLRGLLQGAYNNSTGLMRDGLRASALISSAQPYASLGYSGGETTMLPLLNTTGADAPVDWVLVELRDKTTPQTRLASKAALVQADGDVMDAATGSTTLSFASVSAGAYYLALRHRNHLGVMSAAPLNLSATPTVVDFSQASTAVYGADVRITQGMVLLLPTGDVNHDNKLIADGPDNDRNTVLGTVLSNASNPGAHTNFQLHGYYPSDLNLDGKTLYVGPDNDVNTLLANILLSPQNSTSSTNYILPGSLPQ</sequence>
<dbReference type="AlphaFoldDB" id="A0A8B0SM00"/>
<dbReference type="EMBL" id="CP072748">
    <property type="protein sequence ID" value="QTX11984.1"/>
    <property type="molecule type" value="Genomic_DNA"/>
</dbReference>
<reference evidence="2 4" key="1">
    <citation type="submission" date="2021-03" db="EMBL/GenBank/DDBJ databases">
        <title>Draft genome and methylome analysis of Thiotrix fructosivoruns ATCC 49748.</title>
        <authorList>
            <person name="Fomenkov A."/>
            <person name="Grabovich M.Y."/>
            <person name="Roberts R.J."/>
        </authorList>
    </citation>
    <scope>NUCLEOTIDE SEQUENCE [LARGE SCALE GENOMIC DNA]</scope>
    <source>
        <strain evidence="2 4">ATCC 49748</strain>
    </source>
</reference>
<evidence type="ECO:0000256" key="1">
    <source>
        <dbReference type="SAM" id="SignalP"/>
    </source>
</evidence>
<protein>
    <submittedName>
        <fullName evidence="3">Uncharacterized protein</fullName>
    </submittedName>
</protein>
<name>A0A8B0SM00_9GAMM</name>
<evidence type="ECO:0000313" key="2">
    <source>
        <dbReference type="EMBL" id="MBO0612539.1"/>
    </source>
</evidence>
<dbReference type="EMBL" id="JAFMPM010000006">
    <property type="protein sequence ID" value="MBO0612539.1"/>
    <property type="molecule type" value="Genomic_DNA"/>
</dbReference>
<evidence type="ECO:0000313" key="3">
    <source>
        <dbReference type="EMBL" id="QTX11984.1"/>
    </source>
</evidence>
<gene>
    <name evidence="3" type="ORF">J1836_006540</name>
    <name evidence="2" type="ORF">J1836_06285</name>
</gene>
<organism evidence="3">
    <name type="scientific">Thiothrix fructosivorans</name>
    <dbReference type="NCBI Taxonomy" id="111770"/>
    <lineage>
        <taxon>Bacteria</taxon>
        <taxon>Pseudomonadati</taxon>
        <taxon>Pseudomonadota</taxon>
        <taxon>Gammaproteobacteria</taxon>
        <taxon>Thiotrichales</taxon>
        <taxon>Thiotrichaceae</taxon>
        <taxon>Thiothrix</taxon>
    </lineage>
</organism>
<keyword evidence="4" id="KW-1185">Reference proteome</keyword>
<reference evidence="3" key="2">
    <citation type="submission" date="2021-04" db="EMBL/GenBank/DDBJ databases">
        <title>Complete Genome and methylome analysis of Thiothrix fructosivorans ATCC 49748.</title>
        <authorList>
            <person name="Fomenkov A."/>
            <person name="Sun L."/>
            <person name="Vincze T."/>
            <person name="Grabovich M.Y."/>
            <person name="Roberts R.J."/>
        </authorList>
    </citation>
    <scope>NUCLEOTIDE SEQUENCE</scope>
    <source>
        <strain evidence="3">ATCC 49748</strain>
    </source>
</reference>
<accession>A0A8B0SM00</accession>
<dbReference type="RefSeq" id="WP_207250240.1">
    <property type="nucleotide sequence ID" value="NZ_JAFMPM010000006.1"/>
</dbReference>